<sequence>MLSLKEKTPVKQTFRVCENWLGNGSRLSVTTSETEHFSQWRKKEANIEVQDQGEKIPNSKLFFISAQDRVLHFSVRKISVSAKNSITITLS</sequence>
<name>A0AAV4PB48_CAEEX</name>
<keyword evidence="2" id="KW-1185">Reference proteome</keyword>
<evidence type="ECO:0000313" key="2">
    <source>
        <dbReference type="Proteomes" id="UP001054945"/>
    </source>
</evidence>
<accession>A0AAV4PB48</accession>
<gene>
    <name evidence="1" type="ORF">CEXT_539101</name>
</gene>
<organism evidence="1 2">
    <name type="scientific">Caerostris extrusa</name>
    <name type="common">Bark spider</name>
    <name type="synonym">Caerostris bankana</name>
    <dbReference type="NCBI Taxonomy" id="172846"/>
    <lineage>
        <taxon>Eukaryota</taxon>
        <taxon>Metazoa</taxon>
        <taxon>Ecdysozoa</taxon>
        <taxon>Arthropoda</taxon>
        <taxon>Chelicerata</taxon>
        <taxon>Arachnida</taxon>
        <taxon>Araneae</taxon>
        <taxon>Araneomorphae</taxon>
        <taxon>Entelegynae</taxon>
        <taxon>Araneoidea</taxon>
        <taxon>Araneidae</taxon>
        <taxon>Caerostris</taxon>
    </lineage>
</organism>
<protein>
    <submittedName>
        <fullName evidence="1">Uncharacterized protein</fullName>
    </submittedName>
</protein>
<proteinExistence type="predicted"/>
<evidence type="ECO:0000313" key="1">
    <source>
        <dbReference type="EMBL" id="GIX93200.1"/>
    </source>
</evidence>
<reference evidence="1 2" key="1">
    <citation type="submission" date="2021-06" db="EMBL/GenBank/DDBJ databases">
        <title>Caerostris extrusa draft genome.</title>
        <authorList>
            <person name="Kono N."/>
            <person name="Arakawa K."/>
        </authorList>
    </citation>
    <scope>NUCLEOTIDE SEQUENCE [LARGE SCALE GENOMIC DNA]</scope>
</reference>
<dbReference type="EMBL" id="BPLR01004214">
    <property type="protein sequence ID" value="GIX93200.1"/>
    <property type="molecule type" value="Genomic_DNA"/>
</dbReference>
<comment type="caution">
    <text evidence="1">The sequence shown here is derived from an EMBL/GenBank/DDBJ whole genome shotgun (WGS) entry which is preliminary data.</text>
</comment>
<dbReference type="AlphaFoldDB" id="A0AAV4PB48"/>
<dbReference type="Proteomes" id="UP001054945">
    <property type="component" value="Unassembled WGS sequence"/>
</dbReference>